<comment type="caution">
    <text evidence="1">The sequence shown here is derived from an EMBL/GenBank/DDBJ whole genome shotgun (WGS) entry which is preliminary data.</text>
</comment>
<dbReference type="OMA" id="LWNYYAN"/>
<protein>
    <submittedName>
        <fullName evidence="1">Uncharacterized protein</fullName>
    </submittedName>
</protein>
<organism evidence="1 2">
    <name type="scientific">Sulfurisphaera tokodaii</name>
    <dbReference type="NCBI Taxonomy" id="111955"/>
    <lineage>
        <taxon>Archaea</taxon>
        <taxon>Thermoproteota</taxon>
        <taxon>Thermoprotei</taxon>
        <taxon>Sulfolobales</taxon>
        <taxon>Sulfolobaceae</taxon>
        <taxon>Sulfurisphaera</taxon>
    </lineage>
</organism>
<evidence type="ECO:0000313" key="1">
    <source>
        <dbReference type="EMBL" id="HII73804.1"/>
    </source>
</evidence>
<dbReference type="Proteomes" id="UP000646844">
    <property type="component" value="Unassembled WGS sequence"/>
</dbReference>
<name>A0A832WSZ2_9CREN</name>
<dbReference type="EMBL" id="DUJO01000022">
    <property type="protein sequence ID" value="HII73804.1"/>
    <property type="molecule type" value="Genomic_DNA"/>
</dbReference>
<proteinExistence type="predicted"/>
<sequence length="114" mass="13111">MLSLDKWEISGYINCLKQHYSDYKLVSSMAFLIAAAKGNVLYYFAPDTDGVIYSGKIEDVKGECDVYVKKFSLYSHEIIKTLSLKLWNYYANKKVEFTNEEKKLLDDLGISLES</sequence>
<evidence type="ECO:0000313" key="2">
    <source>
        <dbReference type="Proteomes" id="UP000646844"/>
    </source>
</evidence>
<accession>A0A832WSZ2</accession>
<gene>
    <name evidence="1" type="ORF">HA332_05350</name>
</gene>
<reference evidence="1" key="1">
    <citation type="journal article" date="2020" name="bioRxiv">
        <title>A rank-normalized archaeal taxonomy based on genome phylogeny resolves widespread incomplete and uneven classifications.</title>
        <authorList>
            <person name="Rinke C."/>
            <person name="Chuvochina M."/>
            <person name="Mussig A.J."/>
            <person name="Chaumeil P.-A."/>
            <person name="Waite D.W."/>
            <person name="Whitman W.B."/>
            <person name="Parks D.H."/>
            <person name="Hugenholtz P."/>
        </authorList>
    </citation>
    <scope>NUCLEOTIDE SEQUENCE</scope>
    <source>
        <strain evidence="1">UBA8838</strain>
    </source>
</reference>
<dbReference type="RefSeq" id="WP_010980054.1">
    <property type="nucleotide sequence ID" value="NZ_BAABQO010000001.1"/>
</dbReference>
<dbReference type="AlphaFoldDB" id="A0A832WSZ2"/>
<dbReference type="GeneID" id="1460043"/>